<evidence type="ECO:0000256" key="6">
    <source>
        <dbReference type="ARBA" id="ARBA00022862"/>
    </source>
</evidence>
<keyword evidence="6" id="KW-0049">Antioxidant</keyword>
<keyword evidence="10" id="KW-1185">Reference proteome</keyword>
<sequence length="185" mass="19925">MMLSLLVAGLAALAQATRDAPVVHNNARAIYEAVLPSQPFHRGNLHGNIRGSVQASPGPDGVGVLYRVEFQNLPEEGGPFLYHIHVNPVPSDGNCTKTLAHLDPYKRGETPPCNASAPQTCQVGDLSGKYGEVKNDPFVDEYLDPYSSLDEGTEAFMGNRSIVVHFANKTRITCANLERIPGCSP</sequence>
<protein>
    <recommendedName>
        <fullName evidence="4">superoxide dismutase</fullName>
        <ecNumber evidence="4">1.15.1.1</ecNumber>
    </recommendedName>
</protein>
<evidence type="ECO:0000313" key="10">
    <source>
        <dbReference type="Proteomes" id="UP000030816"/>
    </source>
</evidence>
<evidence type="ECO:0000256" key="5">
    <source>
        <dbReference type="ARBA" id="ARBA00022525"/>
    </source>
</evidence>
<evidence type="ECO:0000256" key="1">
    <source>
        <dbReference type="ARBA" id="ARBA00004196"/>
    </source>
</evidence>
<feature type="signal peptide" evidence="8">
    <location>
        <begin position="1"/>
        <end position="16"/>
    </location>
</feature>
<comment type="catalytic activity">
    <reaction evidence="7">
        <text>2 superoxide + 2 H(+) = H2O2 + O2</text>
        <dbReference type="Rhea" id="RHEA:20696"/>
        <dbReference type="ChEBI" id="CHEBI:15378"/>
        <dbReference type="ChEBI" id="CHEBI:15379"/>
        <dbReference type="ChEBI" id="CHEBI:16240"/>
        <dbReference type="ChEBI" id="CHEBI:18421"/>
        <dbReference type="EC" id="1.15.1.1"/>
    </reaction>
</comment>
<dbReference type="HOGENOM" id="CLU_063073_1_2_1"/>
<feature type="chain" id="PRO_5002095915" description="superoxide dismutase" evidence="8">
    <location>
        <begin position="17"/>
        <end position="185"/>
    </location>
</feature>
<comment type="subcellular location">
    <subcellularLocation>
        <location evidence="1">Cell envelope</location>
    </subcellularLocation>
    <subcellularLocation>
        <location evidence="2">Secreted</location>
    </subcellularLocation>
</comment>
<keyword evidence="8" id="KW-0732">Signal</keyword>
<evidence type="ECO:0000256" key="8">
    <source>
        <dbReference type="SAM" id="SignalP"/>
    </source>
</evidence>
<reference evidence="9 10" key="1">
    <citation type="journal article" date="2014" name="Proc. Natl. Acad. Sci. U.S.A.">
        <title>Trajectory and genomic determinants of fungal-pathogen speciation and host adaptation.</title>
        <authorList>
            <person name="Hu X."/>
            <person name="Xiao G."/>
            <person name="Zheng P."/>
            <person name="Shang Y."/>
            <person name="Su Y."/>
            <person name="Zhang X."/>
            <person name="Liu X."/>
            <person name="Zhan S."/>
            <person name="St Leger R.J."/>
            <person name="Wang C."/>
        </authorList>
    </citation>
    <scope>NUCLEOTIDE SEQUENCE [LARGE SCALE GENOMIC DNA]</scope>
    <source>
        <strain evidence="9 10">ARSEF 1941</strain>
    </source>
</reference>
<comment type="caution">
    <text evidence="9">The sequence shown here is derived from an EMBL/GenBank/DDBJ whole genome shotgun (WGS) entry which is preliminary data.</text>
</comment>
<evidence type="ECO:0000256" key="4">
    <source>
        <dbReference type="ARBA" id="ARBA00012682"/>
    </source>
</evidence>
<dbReference type="GO" id="GO:0046872">
    <property type="term" value="F:metal ion binding"/>
    <property type="evidence" value="ECO:0007669"/>
    <property type="project" value="InterPro"/>
</dbReference>
<dbReference type="STRING" id="1081103.A0A0B2WDS1"/>
<dbReference type="GO" id="GO:0005576">
    <property type="term" value="C:extracellular region"/>
    <property type="evidence" value="ECO:0007669"/>
    <property type="project" value="UniProtKB-SubCell"/>
</dbReference>
<comment type="similarity">
    <text evidence="3">Belongs to the Cu-Zn superoxide dismutase family.</text>
</comment>
<proteinExistence type="inferred from homology"/>
<evidence type="ECO:0000256" key="7">
    <source>
        <dbReference type="ARBA" id="ARBA00049204"/>
    </source>
</evidence>
<keyword evidence="5" id="KW-0964">Secreted</keyword>
<evidence type="ECO:0000256" key="2">
    <source>
        <dbReference type="ARBA" id="ARBA00004613"/>
    </source>
</evidence>
<evidence type="ECO:0000256" key="3">
    <source>
        <dbReference type="ARBA" id="ARBA00010457"/>
    </source>
</evidence>
<dbReference type="GO" id="GO:0004784">
    <property type="term" value="F:superoxide dismutase activity"/>
    <property type="evidence" value="ECO:0007669"/>
    <property type="project" value="UniProtKB-EC"/>
</dbReference>
<dbReference type="InterPro" id="IPR036423">
    <property type="entry name" value="SOD-like_Cu/Zn_dom_sf"/>
</dbReference>
<gene>
    <name evidence="9" type="ORF">MAM_08100</name>
</gene>
<name>A0A0B2WDS1_METAS</name>
<accession>A0A0B2WDS1</accession>
<dbReference type="Gene3D" id="2.60.40.200">
    <property type="entry name" value="Superoxide dismutase, copper/zinc binding domain"/>
    <property type="match status" value="1"/>
</dbReference>
<dbReference type="SUPFAM" id="SSF49329">
    <property type="entry name" value="Cu,Zn superoxide dismutase-like"/>
    <property type="match status" value="1"/>
</dbReference>
<dbReference type="FunFam" id="2.60.40.200:FF:000007">
    <property type="entry name" value="Cell surface Cu-only superoxide dismutase 5"/>
    <property type="match status" value="1"/>
</dbReference>
<dbReference type="OrthoDB" id="159229at2759"/>
<dbReference type="Proteomes" id="UP000030816">
    <property type="component" value="Unassembled WGS sequence"/>
</dbReference>
<dbReference type="EC" id="1.15.1.1" evidence="4"/>
<organism evidence="9 10">
    <name type="scientific">Metarhizium album (strain ARSEF 1941)</name>
    <dbReference type="NCBI Taxonomy" id="1081103"/>
    <lineage>
        <taxon>Eukaryota</taxon>
        <taxon>Fungi</taxon>
        <taxon>Dikarya</taxon>
        <taxon>Ascomycota</taxon>
        <taxon>Pezizomycotina</taxon>
        <taxon>Sordariomycetes</taxon>
        <taxon>Hypocreomycetidae</taxon>
        <taxon>Hypocreales</taxon>
        <taxon>Clavicipitaceae</taxon>
        <taxon>Metarhizium</taxon>
    </lineage>
</organism>
<dbReference type="EMBL" id="AZHE01000043">
    <property type="protein sequence ID" value="KHN94026.1"/>
    <property type="molecule type" value="Genomic_DNA"/>
</dbReference>
<dbReference type="RefSeq" id="XP_040675092.1">
    <property type="nucleotide sequence ID" value="XM_040826898.1"/>
</dbReference>
<dbReference type="AlphaFoldDB" id="A0A0B2WDS1"/>
<evidence type="ECO:0000313" key="9">
    <source>
        <dbReference type="EMBL" id="KHN94026.1"/>
    </source>
</evidence>
<dbReference type="GeneID" id="63742555"/>